<keyword evidence="9" id="KW-0496">Mitochondrion</keyword>
<keyword evidence="3 7" id="KW-0812">Transmembrane</keyword>
<evidence type="ECO:0000256" key="4">
    <source>
        <dbReference type="ARBA" id="ARBA00022989"/>
    </source>
</evidence>
<dbReference type="GO" id="GO:0016020">
    <property type="term" value="C:membrane"/>
    <property type="evidence" value="ECO:0007669"/>
    <property type="project" value="UniProtKB-SubCell"/>
</dbReference>
<dbReference type="GO" id="GO:0008137">
    <property type="term" value="F:NADH dehydrogenase (ubiquinone) activity"/>
    <property type="evidence" value="ECO:0007669"/>
    <property type="project" value="UniProtKB-EC"/>
</dbReference>
<feature type="transmembrane region" description="Helical" evidence="7">
    <location>
        <begin position="314"/>
        <end position="336"/>
    </location>
</feature>
<feature type="domain" description="NADH:quinone oxidoreductase/Mrp antiporter transmembrane" evidence="8">
    <location>
        <begin position="92"/>
        <end position="371"/>
    </location>
</feature>
<evidence type="ECO:0000256" key="6">
    <source>
        <dbReference type="ARBA" id="ARBA00049551"/>
    </source>
</evidence>
<accession>G9ISP5</accession>
<organism evidence="9">
    <name type="scientific">Millepora sp. EK-2011</name>
    <dbReference type="NCBI Taxonomy" id="1104536"/>
    <lineage>
        <taxon>Eukaryota</taxon>
        <taxon>Metazoa</taxon>
        <taxon>Cnidaria</taxon>
        <taxon>Hydrozoa</taxon>
        <taxon>Hydroidolina</taxon>
        <taxon>Anthoathecata</taxon>
        <taxon>Capitata</taxon>
        <taxon>Milleporidae</taxon>
        <taxon>Millepora</taxon>
    </lineage>
</organism>
<feature type="transmembrane region" description="Helical" evidence="7">
    <location>
        <begin position="253"/>
        <end position="272"/>
    </location>
</feature>
<geneLocation type="mitochondrion" evidence="9"/>
<feature type="transmembrane region" description="Helical" evidence="7">
    <location>
        <begin position="126"/>
        <end position="150"/>
    </location>
</feature>
<feature type="transmembrane region" description="Helical" evidence="7">
    <location>
        <begin position="203"/>
        <end position="222"/>
    </location>
</feature>
<feature type="transmembrane region" description="Helical" evidence="7">
    <location>
        <begin position="51"/>
        <end position="69"/>
    </location>
</feature>
<evidence type="ECO:0000259" key="8">
    <source>
        <dbReference type="Pfam" id="PF00361"/>
    </source>
</evidence>
<sequence length="439" mass="50888">MWSLIICLLFLLFFMFKRRWQYIIIVLGLVFCINLLKIYEINFVSDGKYKVYFLFLIGVSYFLVYGIKLEKSWDQEILLWMIWLGSSLVVLSNHLVLTYLALELQTFSVFVLIASRNFSIKSGEGALKYFVLGAISSGLFLLSLVIIYYTCGNLLVYTLNSSNYYDSHKLETYLLLLSMFFKLSFFPVHFWVPDIYEASTNRIIGIIGTLPKISVIGFLVELNLSSNIILWCALGSMLVGTFGAMNQTKLKRLLAYSGITHMGMALITLGLFSKQHVEPTLLYITIYIVGFLGVVLLMMFYNREKFIYLYDLSGVHQFNVVMAISWSLVLLSAGGIPPLSGFLGKWWIMWTMLLSNYTIVMLFSVFLSVISVIYYLRVTQLCYFQKSHSYIVWERVFNKVEVSKFKDLYLGLIFYFICFLIISPEWLIVLVDYLFISFF</sequence>
<proteinExistence type="predicted"/>
<evidence type="ECO:0000256" key="3">
    <source>
        <dbReference type="ARBA" id="ARBA00022692"/>
    </source>
</evidence>
<dbReference type="GO" id="GO:0016491">
    <property type="term" value="F:oxidoreductase activity"/>
    <property type="evidence" value="ECO:0007669"/>
    <property type="project" value="UniProtKB-KW"/>
</dbReference>
<dbReference type="PANTHER" id="PTHR22773">
    <property type="entry name" value="NADH DEHYDROGENASE"/>
    <property type="match status" value="1"/>
</dbReference>
<evidence type="ECO:0000256" key="1">
    <source>
        <dbReference type="ARBA" id="ARBA00004141"/>
    </source>
</evidence>
<comment type="subcellular location">
    <subcellularLocation>
        <location evidence="1">Membrane</location>
        <topology evidence="1">Multi-pass membrane protein</topology>
    </subcellularLocation>
</comment>
<protein>
    <recommendedName>
        <fullName evidence="2">NADH:ubiquinone reductase (H(+)-translocating)</fullName>
        <ecNumber evidence="2">7.1.1.2</ecNumber>
    </recommendedName>
</protein>
<evidence type="ECO:0000256" key="5">
    <source>
        <dbReference type="ARBA" id="ARBA00023136"/>
    </source>
</evidence>
<dbReference type="Pfam" id="PF00361">
    <property type="entry name" value="Proton_antipo_M"/>
    <property type="match status" value="1"/>
</dbReference>
<evidence type="ECO:0000313" key="9">
    <source>
        <dbReference type="EMBL" id="AER54544.1"/>
    </source>
</evidence>
<dbReference type="InterPro" id="IPR001750">
    <property type="entry name" value="ND/Mrp_TM"/>
</dbReference>
<reference evidence="9" key="1">
    <citation type="journal article" date="2012" name="Genome Biol. Evol.">
        <title>Evolution of linear mitochondrial genomes in medusozoan cnidarians.</title>
        <authorList>
            <person name="Kayal E."/>
            <person name="Bentlage B."/>
            <person name="Collins A.G."/>
            <person name="Kayal M."/>
            <person name="Pirro S."/>
            <person name="Lavrov D.V."/>
        </authorList>
    </citation>
    <scope>NUCLEOTIDE SEQUENCE</scope>
</reference>
<evidence type="ECO:0000256" key="7">
    <source>
        <dbReference type="SAM" id="Phobius"/>
    </source>
</evidence>
<feature type="transmembrane region" description="Helical" evidence="7">
    <location>
        <begin position="170"/>
        <end position="191"/>
    </location>
</feature>
<keyword evidence="4 7" id="KW-1133">Transmembrane helix</keyword>
<dbReference type="EMBL" id="JN700943">
    <property type="protein sequence ID" value="AER54544.1"/>
    <property type="molecule type" value="Genomic_DNA"/>
</dbReference>
<comment type="catalytic activity">
    <reaction evidence="6">
        <text>a ubiquinone + NADH + 5 H(+)(in) = a ubiquinol + NAD(+) + 4 H(+)(out)</text>
        <dbReference type="Rhea" id="RHEA:29091"/>
        <dbReference type="Rhea" id="RHEA-COMP:9565"/>
        <dbReference type="Rhea" id="RHEA-COMP:9566"/>
        <dbReference type="ChEBI" id="CHEBI:15378"/>
        <dbReference type="ChEBI" id="CHEBI:16389"/>
        <dbReference type="ChEBI" id="CHEBI:17976"/>
        <dbReference type="ChEBI" id="CHEBI:57540"/>
        <dbReference type="ChEBI" id="CHEBI:57945"/>
        <dbReference type="EC" id="7.1.1.2"/>
    </reaction>
</comment>
<dbReference type="EC" id="7.1.1.2" evidence="2"/>
<feature type="transmembrane region" description="Helical" evidence="7">
    <location>
        <begin position="81"/>
        <end position="114"/>
    </location>
</feature>
<dbReference type="AlphaFoldDB" id="G9ISP5"/>
<gene>
    <name evidence="9" type="primary">nad2</name>
</gene>
<evidence type="ECO:0000256" key="2">
    <source>
        <dbReference type="ARBA" id="ARBA00012944"/>
    </source>
</evidence>
<feature type="transmembrane region" description="Helical" evidence="7">
    <location>
        <begin position="408"/>
        <end position="436"/>
    </location>
</feature>
<keyword evidence="9" id="KW-0560">Oxidoreductase</keyword>
<keyword evidence="5 7" id="KW-0472">Membrane</keyword>
<feature type="transmembrane region" description="Helical" evidence="7">
    <location>
        <begin position="284"/>
        <end position="302"/>
    </location>
</feature>
<feature type="transmembrane region" description="Helical" evidence="7">
    <location>
        <begin position="228"/>
        <end position="246"/>
    </location>
</feature>
<feature type="transmembrane region" description="Helical" evidence="7">
    <location>
        <begin position="356"/>
        <end position="376"/>
    </location>
</feature>
<name>G9ISP5_9CNID</name>
<feature type="transmembrane region" description="Helical" evidence="7">
    <location>
        <begin position="20"/>
        <end position="39"/>
    </location>
</feature>